<keyword evidence="3" id="KW-1185">Reference proteome</keyword>
<dbReference type="AlphaFoldDB" id="A0A923HU29"/>
<reference evidence="2" key="2">
    <citation type="submission" date="2020-10" db="EMBL/GenBank/DDBJ databases">
        <title>Comparative genomics of the Acetobacterium genus.</title>
        <authorList>
            <person name="Marshall C."/>
            <person name="May H."/>
            <person name="Norman S."/>
        </authorList>
    </citation>
    <scope>NUCLEOTIDE SEQUENCE</scope>
    <source>
        <strain evidence="2">DER-2019</strain>
    </source>
</reference>
<sequence length="281" mass="30687">MDMKKMLDDGLMDILIQKIVDEVIRRIKNQPKKAVVFFTGGAIGFRQSMDSLLKLQKDGWQLKVVLSDDGMKVLNPDAIQKELNLDKIYYSGNIKSQKELYSSAEVLIIGTMSINTAAKIATGVTDSVFLTIINHGIMAGIPVIAAKNACDPDDPQRAELGMGKSPQKYRQMLINNMDTLSDFGMQLVNGEDLYTTCVSGTPTVKKKLIVAGTAVPENIEPAVRPAVTAKSGECVLDKKVISRSDILKIRDAEVVKIPAGSIVTEYAVEAINTFGLQIIRI</sequence>
<reference evidence="2" key="1">
    <citation type="submission" date="2019-10" db="EMBL/GenBank/DDBJ databases">
        <authorList>
            <person name="Ross D.E."/>
            <person name="Gulliver D."/>
        </authorList>
    </citation>
    <scope>NUCLEOTIDE SEQUENCE</scope>
    <source>
        <strain evidence="2">DER-2019</strain>
    </source>
</reference>
<feature type="domain" description="Flavoprotein" evidence="1">
    <location>
        <begin position="34"/>
        <end position="129"/>
    </location>
</feature>
<dbReference type="InterPro" id="IPR003382">
    <property type="entry name" value="Flavoprotein"/>
</dbReference>
<dbReference type="Pfam" id="PF02441">
    <property type="entry name" value="Flavoprotein"/>
    <property type="match status" value="1"/>
</dbReference>
<organism evidence="2 3">
    <name type="scientific">Acetobacterium paludosum</name>
    <dbReference type="NCBI Taxonomy" id="52693"/>
    <lineage>
        <taxon>Bacteria</taxon>
        <taxon>Bacillati</taxon>
        <taxon>Bacillota</taxon>
        <taxon>Clostridia</taxon>
        <taxon>Eubacteriales</taxon>
        <taxon>Eubacteriaceae</taxon>
        <taxon>Acetobacterium</taxon>
    </lineage>
</organism>
<dbReference type="InterPro" id="IPR036551">
    <property type="entry name" value="Flavin_trans-like"/>
</dbReference>
<comment type="caution">
    <text evidence="2">The sequence shown here is derived from an EMBL/GenBank/DDBJ whole genome shotgun (WGS) entry which is preliminary data.</text>
</comment>
<dbReference type="Gene3D" id="3.40.50.1950">
    <property type="entry name" value="Flavin prenyltransferase-like"/>
    <property type="match status" value="1"/>
</dbReference>
<proteinExistence type="predicted"/>
<accession>A0A923HU29</accession>
<dbReference type="SUPFAM" id="SSF52507">
    <property type="entry name" value="Homo-oligomeric flavin-containing Cys decarboxylases, HFCD"/>
    <property type="match status" value="1"/>
</dbReference>
<name>A0A923HU29_9FIRM</name>
<dbReference type="GO" id="GO:0003824">
    <property type="term" value="F:catalytic activity"/>
    <property type="evidence" value="ECO:0007669"/>
    <property type="project" value="InterPro"/>
</dbReference>
<evidence type="ECO:0000313" key="2">
    <source>
        <dbReference type="EMBL" id="MBC3887275.1"/>
    </source>
</evidence>
<evidence type="ECO:0000259" key="1">
    <source>
        <dbReference type="Pfam" id="PF02441"/>
    </source>
</evidence>
<dbReference type="EMBL" id="WJBD01000002">
    <property type="protein sequence ID" value="MBC3887275.1"/>
    <property type="molecule type" value="Genomic_DNA"/>
</dbReference>
<evidence type="ECO:0000313" key="3">
    <source>
        <dbReference type="Proteomes" id="UP000616595"/>
    </source>
</evidence>
<protein>
    <submittedName>
        <fullName evidence="2">Flavoprotein</fullName>
    </submittedName>
</protein>
<dbReference type="OrthoDB" id="3732621at2"/>
<gene>
    <name evidence="2" type="ORF">GH810_02995</name>
</gene>
<dbReference type="Proteomes" id="UP000616595">
    <property type="component" value="Unassembled WGS sequence"/>
</dbReference>